<feature type="region of interest" description="Disordered" evidence="1">
    <location>
        <begin position="28"/>
        <end position="52"/>
    </location>
</feature>
<organism evidence="2">
    <name type="scientific">Pseudomonas phage Cygsa01</name>
    <dbReference type="NCBI Taxonomy" id="3138529"/>
    <lineage>
        <taxon>Viruses</taxon>
    </lineage>
</organism>
<dbReference type="EMBL" id="PP179332">
    <property type="protein sequence ID" value="XAI71132.1"/>
    <property type="molecule type" value="Genomic_DNA"/>
</dbReference>
<evidence type="ECO:0000313" key="2">
    <source>
        <dbReference type="EMBL" id="XAI71132.1"/>
    </source>
</evidence>
<sequence>MFTDWHFGSERYRDMPVKVVDLYSSRIGKGERKAQRGQRWSGPQGSKRYQRK</sequence>
<gene>
    <name evidence="2" type="ORF">Cygsa01_00086</name>
</gene>
<proteinExistence type="predicted"/>
<name>A0AAU6W3G7_9VIRU</name>
<evidence type="ECO:0000256" key="1">
    <source>
        <dbReference type="SAM" id="MobiDB-lite"/>
    </source>
</evidence>
<accession>A0AAU6W3G7</accession>
<protein>
    <submittedName>
        <fullName evidence="2">Uncharacterized protein</fullName>
    </submittedName>
</protein>
<reference evidence="2" key="1">
    <citation type="journal article" date="2024" name="J. Gen. Virol.">
        <title>Novel phages of Pseudomonas syringae unveil numerous potential auxiliary metabolic genes.</title>
        <authorList>
            <person name="Feltin C."/>
            <person name="Garneau J.R."/>
            <person name="Morris C.E."/>
            <person name="Berard A."/>
            <person name="Torres-Barcelo C."/>
        </authorList>
    </citation>
    <scope>NUCLEOTIDE SEQUENCE</scope>
</reference>